<dbReference type="GO" id="GO:0070578">
    <property type="term" value="C:RISC-loading complex"/>
    <property type="evidence" value="ECO:0007669"/>
    <property type="project" value="TreeGrafter"/>
</dbReference>
<dbReference type="GO" id="GO:0016442">
    <property type="term" value="C:RISC complex"/>
    <property type="evidence" value="ECO:0007669"/>
    <property type="project" value="TreeGrafter"/>
</dbReference>
<protein>
    <submittedName>
        <fullName evidence="4">RISC-loading complex subunit tarbp2-like</fullName>
    </submittedName>
</protein>
<dbReference type="GO" id="GO:0005634">
    <property type="term" value="C:nucleus"/>
    <property type="evidence" value="ECO:0007669"/>
    <property type="project" value="TreeGrafter"/>
</dbReference>
<feature type="domain" description="DRBM" evidence="3">
    <location>
        <begin position="124"/>
        <end position="191"/>
    </location>
</feature>
<dbReference type="InterPro" id="IPR014720">
    <property type="entry name" value="dsRBD_dom"/>
</dbReference>
<dbReference type="InterPro" id="IPR051247">
    <property type="entry name" value="RLC_Component"/>
</dbReference>
<keyword evidence="1 2" id="KW-0694">RNA-binding</keyword>
<dbReference type="PANTHER" id="PTHR46205:SF3">
    <property type="entry name" value="LOQUACIOUS, ISOFORM B"/>
    <property type="match status" value="1"/>
</dbReference>
<dbReference type="AlphaFoldDB" id="A0A6G0YVV1"/>
<comment type="caution">
    <text evidence="4">The sequence shown here is derived from an EMBL/GenBank/DDBJ whole genome shotgun (WGS) entry which is preliminary data.</text>
</comment>
<evidence type="ECO:0000259" key="3">
    <source>
        <dbReference type="PROSITE" id="PS50137"/>
    </source>
</evidence>
<evidence type="ECO:0000256" key="2">
    <source>
        <dbReference type="PROSITE-ProRule" id="PRU00266"/>
    </source>
</evidence>
<feature type="domain" description="DRBM" evidence="3">
    <location>
        <begin position="371"/>
        <end position="437"/>
    </location>
</feature>
<dbReference type="OrthoDB" id="10056847at2759"/>
<evidence type="ECO:0000313" key="4">
    <source>
        <dbReference type="EMBL" id="KAF0762138.1"/>
    </source>
</evidence>
<sequence length="441" mass="49837">MSSYFHHNSKVENFSGNMHNYSETGYKTSHNGSVKYSDNDRMTQFPPLLETDLSECPQSLDKPSCSSQQEPTYTECNFAVYDMKAQPGNRFQLHGKNFKQYSHKKKKVDLSKKMEEIKLNNDKSPVTKINEIMSLKKQTVEYKWVSLEGRVHSPIFTIVAQAGEISALGEGSSKKEAKKNAAIALLDKLDDNDRNNTITSTTSSITVTQDENDSSKNNYVLLAFSDEKIVDEVSKINPIGMLQELCMARHWVLPNYEFLRDEPNGTCKNCYSVVCSLKDFRSIGEGKTKQAAKKEAAQIMLNQVKNVSPQKNSEYPLPAHFMLRDTMKSNDTDYTLAVSSLEILLTRLKQSQKQSLSRLRNAQSTIELKNNPMDFLNEIGKEESFSLTYIMIKKDLSDVGMIVQLAVTPILFFVGTGKSVQEAQEMAAYIALVYIKLLLEQ</sequence>
<dbReference type="PANTHER" id="PTHR46205">
    <property type="entry name" value="LOQUACIOUS, ISOFORM B"/>
    <property type="match status" value="1"/>
</dbReference>
<dbReference type="Gene3D" id="3.30.160.20">
    <property type="match status" value="3"/>
</dbReference>
<dbReference type="SMART" id="SM00358">
    <property type="entry name" value="DSRM"/>
    <property type="match status" value="3"/>
</dbReference>
<dbReference type="PROSITE" id="PS50137">
    <property type="entry name" value="DS_RBD"/>
    <property type="match status" value="3"/>
</dbReference>
<organism evidence="4 5">
    <name type="scientific">Aphis craccivora</name>
    <name type="common">Cowpea aphid</name>
    <dbReference type="NCBI Taxonomy" id="307492"/>
    <lineage>
        <taxon>Eukaryota</taxon>
        <taxon>Metazoa</taxon>
        <taxon>Ecdysozoa</taxon>
        <taxon>Arthropoda</taxon>
        <taxon>Hexapoda</taxon>
        <taxon>Insecta</taxon>
        <taxon>Pterygota</taxon>
        <taxon>Neoptera</taxon>
        <taxon>Paraneoptera</taxon>
        <taxon>Hemiptera</taxon>
        <taxon>Sternorrhyncha</taxon>
        <taxon>Aphidomorpha</taxon>
        <taxon>Aphidoidea</taxon>
        <taxon>Aphididae</taxon>
        <taxon>Aphidini</taxon>
        <taxon>Aphis</taxon>
        <taxon>Aphis</taxon>
    </lineage>
</organism>
<dbReference type="Proteomes" id="UP000478052">
    <property type="component" value="Unassembled WGS sequence"/>
</dbReference>
<dbReference type="Pfam" id="PF00035">
    <property type="entry name" value="dsrm"/>
    <property type="match status" value="2"/>
</dbReference>
<evidence type="ECO:0000256" key="1">
    <source>
        <dbReference type="ARBA" id="ARBA00022884"/>
    </source>
</evidence>
<reference evidence="4 5" key="1">
    <citation type="submission" date="2019-08" db="EMBL/GenBank/DDBJ databases">
        <title>Whole genome of Aphis craccivora.</title>
        <authorList>
            <person name="Voronova N.V."/>
            <person name="Shulinski R.S."/>
            <person name="Bandarenka Y.V."/>
            <person name="Zhorov D.G."/>
            <person name="Warner D."/>
        </authorList>
    </citation>
    <scope>NUCLEOTIDE SEQUENCE [LARGE SCALE GENOMIC DNA]</scope>
    <source>
        <strain evidence="4">180601</strain>
        <tissue evidence="4">Whole Body</tissue>
    </source>
</reference>
<dbReference type="GO" id="GO:0005737">
    <property type="term" value="C:cytoplasm"/>
    <property type="evidence" value="ECO:0007669"/>
    <property type="project" value="TreeGrafter"/>
</dbReference>
<dbReference type="GO" id="GO:0030422">
    <property type="term" value="P:siRNA processing"/>
    <property type="evidence" value="ECO:0007669"/>
    <property type="project" value="TreeGrafter"/>
</dbReference>
<dbReference type="GO" id="GO:0070920">
    <property type="term" value="P:regulation of regulatory ncRNA processing"/>
    <property type="evidence" value="ECO:0007669"/>
    <property type="project" value="TreeGrafter"/>
</dbReference>
<dbReference type="FunFam" id="3.30.160.20:FF:000007">
    <property type="entry name" value="Double-stranded RNA-binding protein Staufen homolog 1"/>
    <property type="match status" value="1"/>
</dbReference>
<name>A0A6G0YVV1_APHCR</name>
<accession>A0A6G0YVV1</accession>
<proteinExistence type="predicted"/>
<evidence type="ECO:0000313" key="5">
    <source>
        <dbReference type="Proteomes" id="UP000478052"/>
    </source>
</evidence>
<dbReference type="SUPFAM" id="SSF54768">
    <property type="entry name" value="dsRNA-binding domain-like"/>
    <property type="match status" value="3"/>
</dbReference>
<keyword evidence="5" id="KW-1185">Reference proteome</keyword>
<dbReference type="GO" id="GO:0035197">
    <property type="term" value="F:siRNA binding"/>
    <property type="evidence" value="ECO:0007669"/>
    <property type="project" value="TreeGrafter"/>
</dbReference>
<dbReference type="GO" id="GO:0003725">
    <property type="term" value="F:double-stranded RNA binding"/>
    <property type="evidence" value="ECO:0007669"/>
    <property type="project" value="TreeGrafter"/>
</dbReference>
<feature type="domain" description="DRBM" evidence="3">
    <location>
        <begin position="237"/>
        <end position="306"/>
    </location>
</feature>
<gene>
    <name evidence="4" type="ORF">FWK35_00024811</name>
</gene>
<dbReference type="EMBL" id="VUJU01002212">
    <property type="protein sequence ID" value="KAF0762138.1"/>
    <property type="molecule type" value="Genomic_DNA"/>
</dbReference>